<organism evidence="2 3">
    <name type="scientific">Paenibacillus amylolyticus</name>
    <dbReference type="NCBI Taxonomy" id="1451"/>
    <lineage>
        <taxon>Bacteria</taxon>
        <taxon>Bacillati</taxon>
        <taxon>Bacillota</taxon>
        <taxon>Bacilli</taxon>
        <taxon>Bacillales</taxon>
        <taxon>Paenibacillaceae</taxon>
        <taxon>Paenibacillus</taxon>
    </lineage>
</organism>
<protein>
    <submittedName>
        <fullName evidence="2">Uncharacterized protein</fullName>
    </submittedName>
</protein>
<sequence length="66" mass="7509">MNFGLEVNQVRLVGLFGLVPELNLEPAMPIVFIYLFLFVPLKERVAINEAINTNIKIKLYGFPLSM</sequence>
<reference evidence="2 3" key="1">
    <citation type="submission" date="2024-02" db="EMBL/GenBank/DDBJ databases">
        <title>Complete sequences of two Paenibacillus sp. strains and one Lysinibacillus strain isolated from the environment on STAA medium highlight biotechnological potential.</title>
        <authorList>
            <person name="Attere S.A."/>
            <person name="Piche L.C."/>
            <person name="Intertaglia L."/>
            <person name="Lami R."/>
            <person name="Charette S.J."/>
            <person name="Vincent A.T."/>
        </authorList>
    </citation>
    <scope>NUCLEOTIDE SEQUENCE [LARGE SCALE GENOMIC DNA]</scope>
    <source>
        <strain evidence="2 3">Y5S-7</strain>
    </source>
</reference>
<keyword evidence="1" id="KW-0812">Transmembrane</keyword>
<name>A0ABD8AMJ3_PAEAM</name>
<keyword evidence="1" id="KW-1133">Transmembrane helix</keyword>
<keyword evidence="1" id="KW-0472">Membrane</keyword>
<gene>
    <name evidence="2" type="ORF">V6668_20275</name>
</gene>
<dbReference type="GeneID" id="93477854"/>
<dbReference type="AlphaFoldDB" id="A0ABD8AMJ3"/>
<evidence type="ECO:0000313" key="2">
    <source>
        <dbReference type="EMBL" id="WWP18827.1"/>
    </source>
</evidence>
<dbReference type="RefSeq" id="WP_338706534.1">
    <property type="nucleotide sequence ID" value="NZ_CP145892.1"/>
</dbReference>
<evidence type="ECO:0000313" key="3">
    <source>
        <dbReference type="Proteomes" id="UP001364764"/>
    </source>
</evidence>
<feature type="transmembrane region" description="Helical" evidence="1">
    <location>
        <begin position="12"/>
        <end position="37"/>
    </location>
</feature>
<proteinExistence type="predicted"/>
<dbReference type="Proteomes" id="UP001364764">
    <property type="component" value="Chromosome"/>
</dbReference>
<dbReference type="EMBL" id="CP145892">
    <property type="protein sequence ID" value="WWP18827.1"/>
    <property type="molecule type" value="Genomic_DNA"/>
</dbReference>
<accession>A0ABD8AMJ3</accession>
<evidence type="ECO:0000256" key="1">
    <source>
        <dbReference type="SAM" id="Phobius"/>
    </source>
</evidence>